<evidence type="ECO:0000313" key="3">
    <source>
        <dbReference type="EMBL" id="CAG8622129.1"/>
    </source>
</evidence>
<keyword evidence="1" id="KW-0539">Nucleus</keyword>
<dbReference type="PROSITE" id="PS50118">
    <property type="entry name" value="HMG_BOX_2"/>
    <property type="match status" value="1"/>
</dbReference>
<protein>
    <submittedName>
        <fullName evidence="3">11345_t:CDS:1</fullName>
    </submittedName>
</protein>
<accession>A0A9N9GQA4</accession>
<dbReference type="InterPro" id="IPR036910">
    <property type="entry name" value="HMG_box_dom_sf"/>
</dbReference>
<dbReference type="InterPro" id="IPR009071">
    <property type="entry name" value="HMG_box_dom"/>
</dbReference>
<dbReference type="GO" id="GO:0005634">
    <property type="term" value="C:nucleus"/>
    <property type="evidence" value="ECO:0007669"/>
    <property type="project" value="UniProtKB-UniRule"/>
</dbReference>
<organism evidence="3 4">
    <name type="scientific">Funneliformis caledonium</name>
    <dbReference type="NCBI Taxonomy" id="1117310"/>
    <lineage>
        <taxon>Eukaryota</taxon>
        <taxon>Fungi</taxon>
        <taxon>Fungi incertae sedis</taxon>
        <taxon>Mucoromycota</taxon>
        <taxon>Glomeromycotina</taxon>
        <taxon>Glomeromycetes</taxon>
        <taxon>Glomerales</taxon>
        <taxon>Glomeraceae</taxon>
        <taxon>Funneliformis</taxon>
    </lineage>
</organism>
<keyword evidence="4" id="KW-1185">Reference proteome</keyword>
<keyword evidence="1" id="KW-0238">DNA-binding</keyword>
<dbReference type="SMART" id="SM00398">
    <property type="entry name" value="HMG"/>
    <property type="match status" value="1"/>
</dbReference>
<sequence length="283" mass="32787">MTSIVSTVTHRDSILKDLNEVPFPPEHLDLKQILKTKPHRSKVASLKNAHIPKRTLNAFLLFRKECIEYLKKDKKVIAKQKFLSTLIADTWREQPAHVKFYYEDLAKQAKKLHKEMSPQIQIRLFDPKSLNNGKNKNDYMRTDEFIASSPTSSNEDNSVTFDNFLNHVTVHDQPLFCDVYNNTTLNMQTMQIDDFIASPTSSIEDNLITFPIQVTQSNIDHFQNHVYNTSIEDNSVTIDEILNHSATVHDSSFQNHLCNVYNATLTYSQNLHFYHMCKHCSNQ</sequence>
<evidence type="ECO:0000256" key="1">
    <source>
        <dbReference type="PROSITE-ProRule" id="PRU00267"/>
    </source>
</evidence>
<dbReference type="SUPFAM" id="SSF47095">
    <property type="entry name" value="HMG-box"/>
    <property type="match status" value="1"/>
</dbReference>
<dbReference type="OrthoDB" id="6247875at2759"/>
<feature type="domain" description="HMG box" evidence="2">
    <location>
        <begin position="52"/>
        <end position="121"/>
    </location>
</feature>
<evidence type="ECO:0000313" key="4">
    <source>
        <dbReference type="Proteomes" id="UP000789570"/>
    </source>
</evidence>
<dbReference type="GO" id="GO:0003677">
    <property type="term" value="F:DNA binding"/>
    <property type="evidence" value="ECO:0007669"/>
    <property type="project" value="UniProtKB-UniRule"/>
</dbReference>
<gene>
    <name evidence="3" type="ORF">FCALED_LOCUS9610</name>
</gene>
<dbReference type="AlphaFoldDB" id="A0A9N9GQA4"/>
<evidence type="ECO:0000259" key="2">
    <source>
        <dbReference type="PROSITE" id="PS50118"/>
    </source>
</evidence>
<dbReference type="Proteomes" id="UP000789570">
    <property type="component" value="Unassembled WGS sequence"/>
</dbReference>
<reference evidence="3" key="1">
    <citation type="submission" date="2021-06" db="EMBL/GenBank/DDBJ databases">
        <authorList>
            <person name="Kallberg Y."/>
            <person name="Tangrot J."/>
            <person name="Rosling A."/>
        </authorList>
    </citation>
    <scope>NUCLEOTIDE SEQUENCE</scope>
    <source>
        <strain evidence="3">UK204</strain>
    </source>
</reference>
<comment type="caution">
    <text evidence="3">The sequence shown here is derived from an EMBL/GenBank/DDBJ whole genome shotgun (WGS) entry which is preliminary data.</text>
</comment>
<dbReference type="Gene3D" id="1.10.30.10">
    <property type="entry name" value="High mobility group box domain"/>
    <property type="match status" value="1"/>
</dbReference>
<dbReference type="EMBL" id="CAJVPQ010003245">
    <property type="protein sequence ID" value="CAG8622129.1"/>
    <property type="molecule type" value="Genomic_DNA"/>
</dbReference>
<name>A0A9N9GQA4_9GLOM</name>
<feature type="DNA-binding region" description="HMG box" evidence="1">
    <location>
        <begin position="52"/>
        <end position="121"/>
    </location>
</feature>
<proteinExistence type="predicted"/>
<dbReference type="Pfam" id="PF00505">
    <property type="entry name" value="HMG_box"/>
    <property type="match status" value="1"/>
</dbReference>